<dbReference type="KEGG" id="ahel:Q31a_61020"/>
<feature type="transmembrane region" description="Helical" evidence="5">
    <location>
        <begin position="69"/>
        <end position="92"/>
    </location>
</feature>
<dbReference type="InterPro" id="IPR007318">
    <property type="entry name" value="Phopholipid_MeTrfase"/>
</dbReference>
<evidence type="ECO:0000313" key="6">
    <source>
        <dbReference type="EMBL" id="QDV27709.1"/>
    </source>
</evidence>
<evidence type="ECO:0008006" key="8">
    <source>
        <dbReference type="Google" id="ProtNLM"/>
    </source>
</evidence>
<dbReference type="GO" id="GO:0012505">
    <property type="term" value="C:endomembrane system"/>
    <property type="evidence" value="ECO:0007669"/>
    <property type="project" value="UniProtKB-SubCell"/>
</dbReference>
<dbReference type="EMBL" id="CP036298">
    <property type="protein sequence ID" value="QDV27709.1"/>
    <property type="molecule type" value="Genomic_DNA"/>
</dbReference>
<organism evidence="6 7">
    <name type="scientific">Aureliella helgolandensis</name>
    <dbReference type="NCBI Taxonomy" id="2527968"/>
    <lineage>
        <taxon>Bacteria</taxon>
        <taxon>Pseudomonadati</taxon>
        <taxon>Planctomycetota</taxon>
        <taxon>Planctomycetia</taxon>
        <taxon>Pirellulales</taxon>
        <taxon>Pirellulaceae</taxon>
        <taxon>Aureliella</taxon>
    </lineage>
</organism>
<keyword evidence="3 5" id="KW-1133">Transmembrane helix</keyword>
<feature type="transmembrane region" description="Helical" evidence="5">
    <location>
        <begin position="40"/>
        <end position="57"/>
    </location>
</feature>
<keyword evidence="2 5" id="KW-0812">Transmembrane</keyword>
<feature type="transmembrane region" description="Helical" evidence="5">
    <location>
        <begin position="113"/>
        <end position="146"/>
    </location>
</feature>
<dbReference type="Proteomes" id="UP000318017">
    <property type="component" value="Chromosome"/>
</dbReference>
<accession>A0A518GGJ4</accession>
<dbReference type="RefSeq" id="WP_145085504.1">
    <property type="nucleotide sequence ID" value="NZ_CP036298.1"/>
</dbReference>
<evidence type="ECO:0000256" key="2">
    <source>
        <dbReference type="ARBA" id="ARBA00022692"/>
    </source>
</evidence>
<protein>
    <recommendedName>
        <fullName evidence="8">Isoprenylcysteine carboxyl methyltransferase (ICMT) family protein</fullName>
    </recommendedName>
</protein>
<name>A0A518GGJ4_9BACT</name>
<dbReference type="Pfam" id="PF04191">
    <property type="entry name" value="PEMT"/>
    <property type="match status" value="1"/>
</dbReference>
<evidence type="ECO:0000256" key="5">
    <source>
        <dbReference type="SAM" id="Phobius"/>
    </source>
</evidence>
<comment type="subcellular location">
    <subcellularLocation>
        <location evidence="1">Endomembrane system</location>
        <topology evidence="1">Multi-pass membrane protein</topology>
    </subcellularLocation>
</comment>
<sequence length="223" mass="25608">MLRHKELRISTQITNNAWAAESRPAAAPTTLRNLIVRRRIAISLIGFGSLVAYNLAWRGTIPFSPFDLANPWVITAWAMLIIGLAIRSWSAGTLNKSRELTTTGPYSMCRNPLYVGSFLMMFAFCLLCKDLPTLLFVAGPMLWLYWQQVRFEETRLNNLFPDQWPAYTRSTPRFVPRSLPRKPLESWALSWWMTNREYQALTGVTLGLLGIYVLHLWRVSQLG</sequence>
<dbReference type="Gene3D" id="1.20.120.1630">
    <property type="match status" value="1"/>
</dbReference>
<feature type="transmembrane region" description="Helical" evidence="5">
    <location>
        <begin position="198"/>
        <end position="217"/>
    </location>
</feature>
<evidence type="ECO:0000256" key="3">
    <source>
        <dbReference type="ARBA" id="ARBA00022989"/>
    </source>
</evidence>
<reference evidence="6 7" key="1">
    <citation type="submission" date="2019-02" db="EMBL/GenBank/DDBJ databases">
        <title>Deep-cultivation of Planctomycetes and their phenomic and genomic characterization uncovers novel biology.</title>
        <authorList>
            <person name="Wiegand S."/>
            <person name="Jogler M."/>
            <person name="Boedeker C."/>
            <person name="Pinto D."/>
            <person name="Vollmers J."/>
            <person name="Rivas-Marin E."/>
            <person name="Kohn T."/>
            <person name="Peeters S.H."/>
            <person name="Heuer A."/>
            <person name="Rast P."/>
            <person name="Oberbeckmann S."/>
            <person name="Bunk B."/>
            <person name="Jeske O."/>
            <person name="Meyerdierks A."/>
            <person name="Storesund J.E."/>
            <person name="Kallscheuer N."/>
            <person name="Luecker S."/>
            <person name="Lage O.M."/>
            <person name="Pohl T."/>
            <person name="Merkel B.J."/>
            <person name="Hornburger P."/>
            <person name="Mueller R.-W."/>
            <person name="Bruemmer F."/>
            <person name="Labrenz M."/>
            <person name="Spormann A.M."/>
            <person name="Op den Camp H."/>
            <person name="Overmann J."/>
            <person name="Amann R."/>
            <person name="Jetten M.S.M."/>
            <person name="Mascher T."/>
            <person name="Medema M.H."/>
            <person name="Devos D.P."/>
            <person name="Kaster A.-K."/>
            <person name="Ovreas L."/>
            <person name="Rohde M."/>
            <person name="Galperin M.Y."/>
            <person name="Jogler C."/>
        </authorList>
    </citation>
    <scope>NUCLEOTIDE SEQUENCE [LARGE SCALE GENOMIC DNA]</scope>
    <source>
        <strain evidence="6 7">Q31a</strain>
    </source>
</reference>
<dbReference type="OrthoDB" id="5471300at2"/>
<dbReference type="PANTHER" id="PTHR12714:SF9">
    <property type="entry name" value="PROTEIN-S-ISOPRENYLCYSTEINE O-METHYLTRANSFERASE"/>
    <property type="match status" value="1"/>
</dbReference>
<evidence type="ECO:0000256" key="1">
    <source>
        <dbReference type="ARBA" id="ARBA00004127"/>
    </source>
</evidence>
<dbReference type="AlphaFoldDB" id="A0A518GGJ4"/>
<dbReference type="GO" id="GO:0016740">
    <property type="term" value="F:transferase activity"/>
    <property type="evidence" value="ECO:0007669"/>
    <property type="project" value="UniProtKB-ARBA"/>
</dbReference>
<keyword evidence="4 5" id="KW-0472">Membrane</keyword>
<evidence type="ECO:0000313" key="7">
    <source>
        <dbReference type="Proteomes" id="UP000318017"/>
    </source>
</evidence>
<dbReference type="PANTHER" id="PTHR12714">
    <property type="entry name" value="PROTEIN-S ISOPRENYLCYSTEINE O-METHYLTRANSFERASE"/>
    <property type="match status" value="1"/>
</dbReference>
<evidence type="ECO:0000256" key="4">
    <source>
        <dbReference type="ARBA" id="ARBA00023136"/>
    </source>
</evidence>
<gene>
    <name evidence="6" type="ORF">Q31a_61020</name>
</gene>
<proteinExistence type="predicted"/>
<keyword evidence="7" id="KW-1185">Reference proteome</keyword>